<dbReference type="EMBL" id="LT991978">
    <property type="protein sequence ID" value="SPK77255.1"/>
    <property type="molecule type" value="Genomic_DNA"/>
</dbReference>
<name>A0A375IVQ7_9BURK</name>
<keyword evidence="5" id="KW-0233">DNA recombination</keyword>
<evidence type="ECO:0000256" key="2">
    <source>
        <dbReference type="ARBA" id="ARBA00010961"/>
    </source>
</evidence>
<dbReference type="GO" id="GO:0003677">
    <property type="term" value="F:DNA binding"/>
    <property type="evidence" value="ECO:0007669"/>
    <property type="project" value="UniProtKB-KW"/>
</dbReference>
<comment type="similarity">
    <text evidence="2">Belongs to the transposase mutator family.</text>
</comment>
<dbReference type="Pfam" id="PF00872">
    <property type="entry name" value="Transposase_mut"/>
    <property type="match status" value="1"/>
</dbReference>
<evidence type="ECO:0000256" key="6">
    <source>
        <dbReference type="SAM" id="MobiDB-lite"/>
    </source>
</evidence>
<keyword evidence="3" id="KW-0815">Transposition</keyword>
<proteinExistence type="inferred from homology"/>
<dbReference type="Proteomes" id="UP000255505">
    <property type="component" value="Plasmid III"/>
</dbReference>
<evidence type="ECO:0000256" key="3">
    <source>
        <dbReference type="ARBA" id="ARBA00022578"/>
    </source>
</evidence>
<gene>
    <name evidence="7" type="ORF">CT19425_P30104</name>
</gene>
<evidence type="ECO:0000313" key="8">
    <source>
        <dbReference type="Proteomes" id="UP000255505"/>
    </source>
</evidence>
<keyword evidence="7" id="KW-0614">Plasmid</keyword>
<evidence type="ECO:0000256" key="5">
    <source>
        <dbReference type="ARBA" id="ARBA00023172"/>
    </source>
</evidence>
<dbReference type="InterPro" id="IPR001207">
    <property type="entry name" value="Transposase_mutator"/>
</dbReference>
<geneLocation type="plasmid" evidence="7">
    <name>III</name>
</geneLocation>
<dbReference type="GO" id="GO:0006313">
    <property type="term" value="P:DNA transposition"/>
    <property type="evidence" value="ECO:0007669"/>
    <property type="project" value="InterPro"/>
</dbReference>
<evidence type="ECO:0000313" key="7">
    <source>
        <dbReference type="EMBL" id="SPK77255.1"/>
    </source>
</evidence>
<evidence type="ECO:0008006" key="9">
    <source>
        <dbReference type="Google" id="ProtNLM"/>
    </source>
</evidence>
<evidence type="ECO:0000256" key="4">
    <source>
        <dbReference type="ARBA" id="ARBA00023125"/>
    </source>
</evidence>
<keyword evidence="4" id="KW-0238">DNA-binding</keyword>
<dbReference type="GO" id="GO:0004803">
    <property type="term" value="F:transposase activity"/>
    <property type="evidence" value="ECO:0007669"/>
    <property type="project" value="InterPro"/>
</dbReference>
<comment type="function">
    <text evidence="1">Required for the transposition of the insertion element.</text>
</comment>
<organism evidence="7 8">
    <name type="scientific">Cupriavidus taiwanensis</name>
    <dbReference type="NCBI Taxonomy" id="164546"/>
    <lineage>
        <taxon>Bacteria</taxon>
        <taxon>Pseudomonadati</taxon>
        <taxon>Pseudomonadota</taxon>
        <taxon>Betaproteobacteria</taxon>
        <taxon>Burkholderiales</taxon>
        <taxon>Burkholderiaceae</taxon>
        <taxon>Cupriavidus</taxon>
    </lineage>
</organism>
<accession>A0A375IVQ7</accession>
<reference evidence="7 8" key="1">
    <citation type="submission" date="2018-01" db="EMBL/GenBank/DDBJ databases">
        <authorList>
            <person name="Gaut B.S."/>
            <person name="Morton B.R."/>
            <person name="Clegg M.T."/>
            <person name="Duvall M.R."/>
        </authorList>
    </citation>
    <scope>NUCLEOTIDE SEQUENCE [LARGE SCALE GENOMIC DNA]</scope>
    <source>
        <strain evidence="7">Cupriavidus taiwanensis LMG 19425</strain>
        <plasmid evidence="8">Plasmid iii</plasmid>
    </source>
</reference>
<feature type="region of interest" description="Disordered" evidence="6">
    <location>
        <begin position="1"/>
        <end position="20"/>
    </location>
</feature>
<evidence type="ECO:0000256" key="1">
    <source>
        <dbReference type="ARBA" id="ARBA00002190"/>
    </source>
</evidence>
<protein>
    <recommendedName>
        <fullName evidence="9">Transposase</fullName>
    </recommendedName>
</protein>
<sequence length="95" mass="10885">MSRQLPAPAGRPISAARQARQVRANRRWPLRVDIPRDRDGCFDPILMPKHQRRFTGLNNKIIAIYVRGMTMRREPSLLAHTNFAAIARAAEKPSR</sequence>
<dbReference type="AlphaFoldDB" id="A0A375IVQ7"/>